<dbReference type="Gene3D" id="1.10.260.40">
    <property type="entry name" value="lambda repressor-like DNA-binding domains"/>
    <property type="match status" value="1"/>
</dbReference>
<sequence length="110" mass="12330">MKITRTYSKMAKEASVLLGKEIQVARKEKAWSEQVLANRIGISRTTLQKIEAGDMTVAIGLVFEAAVILGIPIFLEENPSLSNSIRNTTDKLTLLPKRIRNKTKKVKDDF</sequence>
<dbReference type="GO" id="GO:0003677">
    <property type="term" value="F:DNA binding"/>
    <property type="evidence" value="ECO:0007669"/>
    <property type="project" value="InterPro"/>
</dbReference>
<dbReference type="Proteomes" id="UP000297609">
    <property type="component" value="Unassembled WGS sequence"/>
</dbReference>
<accession>A0A4R9JZF8</accession>
<feature type="domain" description="HTH cro/C1-type" evidence="2">
    <location>
        <begin position="22"/>
        <end position="75"/>
    </location>
</feature>
<comment type="caution">
    <text evidence="3">The sequence shown here is derived from an EMBL/GenBank/DDBJ whole genome shotgun (WGS) entry which is preliminary data.</text>
</comment>
<protein>
    <submittedName>
        <fullName evidence="3">XRE family transcriptional regulator</fullName>
    </submittedName>
</protein>
<dbReference type="OrthoDB" id="8690238at2"/>
<keyword evidence="1" id="KW-1133">Transmembrane helix</keyword>
<dbReference type="SUPFAM" id="SSF47413">
    <property type="entry name" value="lambda repressor-like DNA-binding domains"/>
    <property type="match status" value="1"/>
</dbReference>
<keyword evidence="1" id="KW-0472">Membrane</keyword>
<dbReference type="InterPro" id="IPR010982">
    <property type="entry name" value="Lambda_DNA-bd_dom_sf"/>
</dbReference>
<dbReference type="Pfam" id="PF01381">
    <property type="entry name" value="HTH_3"/>
    <property type="match status" value="1"/>
</dbReference>
<name>A0A4R9JZF8_9LEPT</name>
<dbReference type="EMBL" id="RQGG01000003">
    <property type="protein sequence ID" value="TGL57008.1"/>
    <property type="molecule type" value="Genomic_DNA"/>
</dbReference>
<dbReference type="AlphaFoldDB" id="A0A4R9JZF8"/>
<evidence type="ECO:0000256" key="1">
    <source>
        <dbReference type="SAM" id="Phobius"/>
    </source>
</evidence>
<dbReference type="SMART" id="SM00530">
    <property type="entry name" value="HTH_XRE"/>
    <property type="match status" value="1"/>
</dbReference>
<keyword evidence="4" id="KW-1185">Reference proteome</keyword>
<evidence type="ECO:0000259" key="2">
    <source>
        <dbReference type="PROSITE" id="PS50943"/>
    </source>
</evidence>
<dbReference type="InterPro" id="IPR001387">
    <property type="entry name" value="Cro/C1-type_HTH"/>
</dbReference>
<feature type="transmembrane region" description="Helical" evidence="1">
    <location>
        <begin position="55"/>
        <end position="75"/>
    </location>
</feature>
<organism evidence="3 4">
    <name type="scientific">Leptospira kemamanensis</name>
    <dbReference type="NCBI Taxonomy" id="2484942"/>
    <lineage>
        <taxon>Bacteria</taxon>
        <taxon>Pseudomonadati</taxon>
        <taxon>Spirochaetota</taxon>
        <taxon>Spirochaetia</taxon>
        <taxon>Leptospirales</taxon>
        <taxon>Leptospiraceae</taxon>
        <taxon>Leptospira</taxon>
    </lineage>
</organism>
<gene>
    <name evidence="3" type="ORF">EHQ59_00130</name>
</gene>
<dbReference type="CDD" id="cd00093">
    <property type="entry name" value="HTH_XRE"/>
    <property type="match status" value="1"/>
</dbReference>
<evidence type="ECO:0000313" key="4">
    <source>
        <dbReference type="Proteomes" id="UP000297609"/>
    </source>
</evidence>
<dbReference type="RefSeq" id="WP_135617159.1">
    <property type="nucleotide sequence ID" value="NZ_RQGG01000003.1"/>
</dbReference>
<evidence type="ECO:0000313" key="3">
    <source>
        <dbReference type="EMBL" id="TGL57008.1"/>
    </source>
</evidence>
<dbReference type="PROSITE" id="PS50943">
    <property type="entry name" value="HTH_CROC1"/>
    <property type="match status" value="1"/>
</dbReference>
<keyword evidence="1" id="KW-0812">Transmembrane</keyword>
<reference evidence="3" key="1">
    <citation type="journal article" date="2019" name="PLoS Negl. Trop. Dis.">
        <title>Revisiting the worldwide diversity of Leptospira species in the environment.</title>
        <authorList>
            <person name="Vincent A.T."/>
            <person name="Schiettekatte O."/>
            <person name="Bourhy P."/>
            <person name="Veyrier F.J."/>
            <person name="Picardeau M."/>
        </authorList>
    </citation>
    <scope>NUCLEOTIDE SEQUENCE [LARGE SCALE GENOMIC DNA]</scope>
    <source>
        <strain evidence="3">201702454</strain>
    </source>
</reference>
<proteinExistence type="predicted"/>